<keyword evidence="6 8" id="KW-1133">Transmembrane helix</keyword>
<dbReference type="InterPro" id="IPR026392">
    <property type="entry name" value="Exo/Archaeosortase_dom"/>
</dbReference>
<dbReference type="Proteomes" id="UP000526302">
    <property type="component" value="Unassembled WGS sequence"/>
</dbReference>
<dbReference type="AlphaFoldDB" id="A0A7K4C080"/>
<name>A0A7K4C080_9ARCH</name>
<evidence type="ECO:0000256" key="2">
    <source>
        <dbReference type="ARBA" id="ARBA00022475"/>
    </source>
</evidence>
<sequence length="215" mass="25010">MKKNKKSAFSKNKKTTNNNSKSFFEKIKNYYYKIEESVKKNPKKQFIYFVLGFVLVYLILTEIVYAFPKGFFENFVGEQVNFLLNLSGIKTIVTNGQVFEMFLPESEKTIIISWLCSGVLEIIILISTMIVTFGVRAREKIIGIISALILGHFFNLLRIMITIQIIITQNAQTFELAHDLLFRATLFLYIVIVYTLWFGWGIKKTSEEKIEKIKK</sequence>
<dbReference type="EMBL" id="JAAZKV010000028">
    <property type="protein sequence ID" value="NMA44842.1"/>
    <property type="molecule type" value="Genomic_DNA"/>
</dbReference>
<evidence type="ECO:0000256" key="4">
    <source>
        <dbReference type="ARBA" id="ARBA00022692"/>
    </source>
</evidence>
<evidence type="ECO:0000256" key="6">
    <source>
        <dbReference type="ARBA" id="ARBA00022989"/>
    </source>
</evidence>
<organism evidence="9 10">
    <name type="scientific">Candidatus Iainarchaeum sp</name>
    <dbReference type="NCBI Taxonomy" id="3101447"/>
    <lineage>
        <taxon>Archaea</taxon>
        <taxon>Candidatus Iainarchaeota</taxon>
        <taxon>Candidatus Iainarchaeia</taxon>
        <taxon>Candidatus Iainarchaeales</taxon>
        <taxon>Candidatus Iainarchaeaceae</taxon>
        <taxon>Candidatus Iainarchaeum</taxon>
    </lineage>
</organism>
<dbReference type="GO" id="GO:0006508">
    <property type="term" value="P:proteolysis"/>
    <property type="evidence" value="ECO:0007669"/>
    <property type="project" value="UniProtKB-KW"/>
</dbReference>
<dbReference type="GO" id="GO:0005886">
    <property type="term" value="C:plasma membrane"/>
    <property type="evidence" value="ECO:0007669"/>
    <property type="project" value="UniProtKB-SubCell"/>
</dbReference>
<dbReference type="GO" id="GO:0008233">
    <property type="term" value="F:peptidase activity"/>
    <property type="evidence" value="ECO:0007669"/>
    <property type="project" value="UniProtKB-KW"/>
</dbReference>
<keyword evidence="3" id="KW-0645">Protease</keyword>
<proteinExistence type="predicted"/>
<keyword evidence="5" id="KW-0378">Hydrolase</keyword>
<evidence type="ECO:0000313" key="9">
    <source>
        <dbReference type="EMBL" id="NMA44842.1"/>
    </source>
</evidence>
<accession>A0A7K4C080</accession>
<dbReference type="NCBIfam" id="TIGR04178">
    <property type="entry name" value="exo_archaeo"/>
    <property type="match status" value="1"/>
</dbReference>
<keyword evidence="2" id="KW-1003">Cell membrane</keyword>
<evidence type="ECO:0000313" key="10">
    <source>
        <dbReference type="Proteomes" id="UP000526302"/>
    </source>
</evidence>
<gene>
    <name evidence="9" type="ORF">GX950_03475</name>
</gene>
<dbReference type="Pfam" id="PF09721">
    <property type="entry name" value="Exosortase_EpsH"/>
    <property type="match status" value="1"/>
</dbReference>
<comment type="caution">
    <text evidence="9">The sequence shown here is derived from an EMBL/GenBank/DDBJ whole genome shotgun (WGS) entry which is preliminary data.</text>
</comment>
<keyword evidence="4 8" id="KW-0812">Transmembrane</keyword>
<keyword evidence="7 8" id="KW-0472">Membrane</keyword>
<protein>
    <submittedName>
        <fullName evidence="9">Exosortase/archaeosortase family protein</fullName>
    </submittedName>
</protein>
<evidence type="ECO:0000256" key="5">
    <source>
        <dbReference type="ARBA" id="ARBA00022801"/>
    </source>
</evidence>
<feature type="transmembrane region" description="Helical" evidence="8">
    <location>
        <begin position="46"/>
        <end position="67"/>
    </location>
</feature>
<feature type="transmembrane region" description="Helical" evidence="8">
    <location>
        <begin position="111"/>
        <end position="135"/>
    </location>
</feature>
<reference evidence="9 10" key="1">
    <citation type="journal article" date="2020" name="Biotechnol. Biofuels">
        <title>New insights from the biogas microbiome by comprehensive genome-resolved metagenomics of nearly 1600 species originating from multiple anaerobic digesters.</title>
        <authorList>
            <person name="Campanaro S."/>
            <person name="Treu L."/>
            <person name="Rodriguez-R L.M."/>
            <person name="Kovalovszki A."/>
            <person name="Ziels R.M."/>
            <person name="Maus I."/>
            <person name="Zhu X."/>
            <person name="Kougias P.G."/>
            <person name="Basile A."/>
            <person name="Luo G."/>
            <person name="Schluter A."/>
            <person name="Konstantinidis K.T."/>
            <person name="Angelidaki I."/>
        </authorList>
    </citation>
    <scope>NUCLEOTIDE SEQUENCE [LARGE SCALE GENOMIC DNA]</scope>
    <source>
        <strain evidence="9">AS22ysBPME_79</strain>
    </source>
</reference>
<comment type="subcellular location">
    <subcellularLocation>
        <location evidence="1">Cell membrane</location>
        <topology evidence="1">Multi-pass membrane protein</topology>
    </subcellularLocation>
</comment>
<dbReference type="InterPro" id="IPR019127">
    <property type="entry name" value="Exosortase"/>
</dbReference>
<evidence type="ECO:0000256" key="7">
    <source>
        <dbReference type="ARBA" id="ARBA00023136"/>
    </source>
</evidence>
<evidence type="ECO:0000256" key="3">
    <source>
        <dbReference type="ARBA" id="ARBA00022670"/>
    </source>
</evidence>
<evidence type="ECO:0000256" key="1">
    <source>
        <dbReference type="ARBA" id="ARBA00004651"/>
    </source>
</evidence>
<feature type="transmembrane region" description="Helical" evidence="8">
    <location>
        <begin position="180"/>
        <end position="202"/>
    </location>
</feature>
<evidence type="ECO:0000256" key="8">
    <source>
        <dbReference type="SAM" id="Phobius"/>
    </source>
</evidence>
<feature type="transmembrane region" description="Helical" evidence="8">
    <location>
        <begin position="142"/>
        <end position="168"/>
    </location>
</feature>